<sequence length="66" mass="6859">MYAICQPGSRTPMCRLYTACGLPVLFQKGVACQILAGPSPNCPVWRPAALACACCGFLNQASPGSP</sequence>
<name>A0AA40AWG6_9PEZI</name>
<proteinExistence type="predicted"/>
<dbReference type="Proteomes" id="UP001172101">
    <property type="component" value="Unassembled WGS sequence"/>
</dbReference>
<organism evidence="1 2">
    <name type="scientific">Lasiosphaeria miniovina</name>
    <dbReference type="NCBI Taxonomy" id="1954250"/>
    <lineage>
        <taxon>Eukaryota</taxon>
        <taxon>Fungi</taxon>
        <taxon>Dikarya</taxon>
        <taxon>Ascomycota</taxon>
        <taxon>Pezizomycotina</taxon>
        <taxon>Sordariomycetes</taxon>
        <taxon>Sordariomycetidae</taxon>
        <taxon>Sordariales</taxon>
        <taxon>Lasiosphaeriaceae</taxon>
        <taxon>Lasiosphaeria</taxon>
    </lineage>
</organism>
<dbReference type="AlphaFoldDB" id="A0AA40AWG6"/>
<evidence type="ECO:0000313" key="1">
    <source>
        <dbReference type="EMBL" id="KAK0723287.1"/>
    </source>
</evidence>
<gene>
    <name evidence="1" type="ORF">B0T26DRAFT_705987</name>
</gene>
<evidence type="ECO:0000313" key="2">
    <source>
        <dbReference type="Proteomes" id="UP001172101"/>
    </source>
</evidence>
<protein>
    <submittedName>
        <fullName evidence="1">Uncharacterized protein</fullName>
    </submittedName>
</protein>
<dbReference type="EMBL" id="JAUIRO010000003">
    <property type="protein sequence ID" value="KAK0723287.1"/>
    <property type="molecule type" value="Genomic_DNA"/>
</dbReference>
<keyword evidence="2" id="KW-1185">Reference proteome</keyword>
<comment type="caution">
    <text evidence="1">The sequence shown here is derived from an EMBL/GenBank/DDBJ whole genome shotgun (WGS) entry which is preliminary data.</text>
</comment>
<dbReference type="RefSeq" id="XP_060299211.1">
    <property type="nucleotide sequence ID" value="XM_060441784.1"/>
</dbReference>
<reference evidence="1" key="1">
    <citation type="submission" date="2023-06" db="EMBL/GenBank/DDBJ databases">
        <title>Genome-scale phylogeny and comparative genomics of the fungal order Sordariales.</title>
        <authorList>
            <consortium name="Lawrence Berkeley National Laboratory"/>
            <person name="Hensen N."/>
            <person name="Bonometti L."/>
            <person name="Westerberg I."/>
            <person name="Brannstrom I.O."/>
            <person name="Guillou S."/>
            <person name="Cros-Aarteil S."/>
            <person name="Calhoun S."/>
            <person name="Haridas S."/>
            <person name="Kuo A."/>
            <person name="Mondo S."/>
            <person name="Pangilinan J."/>
            <person name="Riley R."/>
            <person name="LaButti K."/>
            <person name="Andreopoulos B."/>
            <person name="Lipzen A."/>
            <person name="Chen C."/>
            <person name="Yanf M."/>
            <person name="Daum C."/>
            <person name="Ng V."/>
            <person name="Clum A."/>
            <person name="Steindorff A."/>
            <person name="Ohm R."/>
            <person name="Martin F."/>
            <person name="Silar P."/>
            <person name="Natvig D."/>
            <person name="Lalanne C."/>
            <person name="Gautier V."/>
            <person name="Ament-velasquez S.L."/>
            <person name="Kruys A."/>
            <person name="Hutchinson M.I."/>
            <person name="Powell A.J."/>
            <person name="Barry K."/>
            <person name="Miller A.N."/>
            <person name="Grigoriev I.V."/>
            <person name="Debuchy R."/>
            <person name="Gladieux P."/>
            <person name="Thoren M.H."/>
            <person name="Johannesson H."/>
        </authorList>
    </citation>
    <scope>NUCLEOTIDE SEQUENCE</scope>
    <source>
        <strain evidence="1">SMH2392-1A</strain>
    </source>
</reference>
<accession>A0AA40AWG6</accession>
<dbReference type="GeneID" id="85325054"/>